<comment type="subunit">
    <text evidence="12">NDH-1 is composed of 13 different subunits. Subunits NuoA, H, J, K, L, M, N constitute the membrane sector of the complex.</text>
</comment>
<keyword evidence="8 12" id="KW-1133">Transmembrane helix</keyword>
<feature type="transmembrane region" description="Helical" evidence="12">
    <location>
        <begin position="66"/>
        <end position="87"/>
    </location>
</feature>
<dbReference type="InterPro" id="IPR000440">
    <property type="entry name" value="NADH_UbQ/plastoQ_OxRdtase_su3"/>
</dbReference>
<evidence type="ECO:0000313" key="14">
    <source>
        <dbReference type="EMBL" id="BET44579.1"/>
    </source>
</evidence>
<dbReference type="GO" id="GO:0048038">
    <property type="term" value="F:quinone binding"/>
    <property type="evidence" value="ECO:0007669"/>
    <property type="project" value="UniProtKB-KW"/>
</dbReference>
<name>A0AAT9G4E7_9ENTR</name>
<dbReference type="GO" id="GO:0005886">
    <property type="term" value="C:plasma membrane"/>
    <property type="evidence" value="ECO:0007669"/>
    <property type="project" value="UniProtKB-SubCell"/>
</dbReference>
<comment type="subcellular location">
    <subcellularLocation>
        <location evidence="12 13">Cell membrane</location>
        <topology evidence="12 13">Multi-pass membrane protein</topology>
    </subcellularLocation>
    <subcellularLocation>
        <location evidence="1">Membrane</location>
        <topology evidence="1">Multi-pass membrane protein</topology>
    </subcellularLocation>
</comment>
<keyword evidence="5 12" id="KW-0812">Transmembrane</keyword>
<comment type="similarity">
    <text evidence="2 12 13">Belongs to the complex I subunit 3 family.</text>
</comment>
<comment type="function">
    <text evidence="12">NDH-1 shuttles electrons from NADH, via FMN and iron-sulfur (Fe-S) centers, to quinones in the respiratory chain. The immediate electron acceptor for the enzyme in this species is believed to be ubiquinone. Couples the redox reaction to proton translocation (for every two electrons transferred, four hydrogen ions are translocated across the cytoplasmic membrane), and thus conserves the redox energy in a proton gradient.</text>
</comment>
<evidence type="ECO:0000256" key="5">
    <source>
        <dbReference type="ARBA" id="ARBA00022692"/>
    </source>
</evidence>
<evidence type="ECO:0000256" key="3">
    <source>
        <dbReference type="ARBA" id="ARBA00022448"/>
    </source>
</evidence>
<sequence>MQIFFTFLKNNISFISYIIGTIILCSLMLSFGYFFGNKSKNLSSQLPYESGINAVGDARLRISIKFYLIAICFVIFDVEALFLYLWAISIKEIGWIGFIEGCIFIIVLLISLLYLIKIKIFDLTKQSIFYKN</sequence>
<evidence type="ECO:0000256" key="11">
    <source>
        <dbReference type="ARBA" id="ARBA00023136"/>
    </source>
</evidence>
<dbReference type="GO" id="GO:0050136">
    <property type="term" value="F:NADH dehydrogenase (quinone) (non-electrogenic) activity"/>
    <property type="evidence" value="ECO:0007669"/>
    <property type="project" value="UniProtKB-UniRule"/>
</dbReference>
<dbReference type="InterPro" id="IPR023043">
    <property type="entry name" value="NAD(P)H_OxRDtase_bac/plastid"/>
</dbReference>
<dbReference type="GO" id="GO:0008137">
    <property type="term" value="F:NADH dehydrogenase (ubiquinone) activity"/>
    <property type="evidence" value="ECO:0007669"/>
    <property type="project" value="InterPro"/>
</dbReference>
<evidence type="ECO:0000256" key="2">
    <source>
        <dbReference type="ARBA" id="ARBA00008472"/>
    </source>
</evidence>
<organism evidence="14">
    <name type="scientific">Candidatus Aschnera chinzeii</name>
    <dbReference type="NCBI Taxonomy" id="1485666"/>
    <lineage>
        <taxon>Bacteria</taxon>
        <taxon>Pseudomonadati</taxon>
        <taxon>Pseudomonadota</taxon>
        <taxon>Gammaproteobacteria</taxon>
        <taxon>Enterobacterales</taxon>
        <taxon>Enterobacteriaceae</taxon>
        <taxon>Candidatus Aschnera</taxon>
    </lineage>
</organism>
<dbReference type="Pfam" id="PF00507">
    <property type="entry name" value="Oxidored_q4"/>
    <property type="match status" value="1"/>
</dbReference>
<dbReference type="PANTHER" id="PTHR11058:SF21">
    <property type="entry name" value="NADH-QUINONE OXIDOREDUCTASE SUBUNIT A"/>
    <property type="match status" value="1"/>
</dbReference>
<keyword evidence="6 12" id="KW-0874">Quinone</keyword>
<keyword evidence="7 12" id="KW-1278">Translocase</keyword>
<evidence type="ECO:0000256" key="1">
    <source>
        <dbReference type="ARBA" id="ARBA00004141"/>
    </source>
</evidence>
<protein>
    <recommendedName>
        <fullName evidence="12">NADH-quinone oxidoreductase subunit A</fullName>
        <ecNumber evidence="12">7.1.1.-</ecNumber>
    </recommendedName>
    <alternativeName>
        <fullName evidence="12">NADH dehydrogenase I subunit A</fullName>
    </alternativeName>
    <alternativeName>
        <fullName evidence="12">NDH-1 subunit A</fullName>
    </alternativeName>
    <alternativeName>
        <fullName evidence="12">NUO1</fullName>
    </alternativeName>
</protein>
<dbReference type="EMBL" id="AP028961">
    <property type="protein sequence ID" value="BET44579.1"/>
    <property type="molecule type" value="Genomic_DNA"/>
</dbReference>
<feature type="transmembrane region" description="Helical" evidence="12">
    <location>
        <begin position="12"/>
        <end position="35"/>
    </location>
</feature>
<keyword evidence="10 12" id="KW-0830">Ubiquinone</keyword>
<evidence type="ECO:0000256" key="4">
    <source>
        <dbReference type="ARBA" id="ARBA00022475"/>
    </source>
</evidence>
<dbReference type="EC" id="7.1.1.-" evidence="12"/>
<feature type="transmembrane region" description="Helical" evidence="12">
    <location>
        <begin position="93"/>
        <end position="116"/>
    </location>
</feature>
<evidence type="ECO:0000256" key="7">
    <source>
        <dbReference type="ARBA" id="ARBA00022967"/>
    </source>
</evidence>
<keyword evidence="11 12" id="KW-0472">Membrane</keyword>
<keyword evidence="3 12" id="KW-0813">Transport</keyword>
<evidence type="ECO:0000256" key="8">
    <source>
        <dbReference type="ARBA" id="ARBA00022989"/>
    </source>
</evidence>
<accession>A0AAT9G4E7</accession>
<reference evidence="14" key="2">
    <citation type="submission" date="2023-10" db="EMBL/GenBank/DDBJ databases">
        <authorList>
            <person name="Koga R."/>
            <person name="Fukatsu T."/>
        </authorList>
    </citation>
    <scope>NUCLEOTIDE SEQUENCE</scope>
    <source>
        <strain evidence="14">Kw-01</strain>
    </source>
</reference>
<reference evidence="14" key="1">
    <citation type="journal article" date="2023" name="Front. Microbiol.">
        <title>Genome analysis of Candidatus Aschnera chinzeii, the bacterial endosymbiont of the blood-sucking bat fly Penicillidia jenynsii (Insecta: Diptera: Nycteribiidae).</title>
        <authorList>
            <person name="Koga R."/>
            <person name="Moriyama M."/>
            <person name="Nozaki T."/>
            <person name="Fukatsu T."/>
        </authorList>
    </citation>
    <scope>NUCLEOTIDE SEQUENCE</scope>
    <source>
        <strain evidence="14">Kw-01</strain>
    </source>
</reference>
<evidence type="ECO:0000256" key="6">
    <source>
        <dbReference type="ARBA" id="ARBA00022719"/>
    </source>
</evidence>
<evidence type="ECO:0000256" key="10">
    <source>
        <dbReference type="ARBA" id="ARBA00023075"/>
    </source>
</evidence>
<dbReference type="GO" id="GO:0030964">
    <property type="term" value="C:NADH dehydrogenase complex"/>
    <property type="evidence" value="ECO:0007669"/>
    <property type="project" value="TreeGrafter"/>
</dbReference>
<evidence type="ECO:0000256" key="9">
    <source>
        <dbReference type="ARBA" id="ARBA00023027"/>
    </source>
</evidence>
<evidence type="ECO:0000256" key="13">
    <source>
        <dbReference type="RuleBase" id="RU003639"/>
    </source>
</evidence>
<keyword evidence="4 12" id="KW-1003">Cell membrane</keyword>
<dbReference type="AlphaFoldDB" id="A0AAT9G4E7"/>
<dbReference type="InterPro" id="IPR038430">
    <property type="entry name" value="NDAH_ubi_oxred_su3_sf"/>
</dbReference>
<dbReference type="HAMAP" id="MF_01394">
    <property type="entry name" value="NDH1_NuoA"/>
    <property type="match status" value="1"/>
</dbReference>
<proteinExistence type="inferred from homology"/>
<dbReference type="Gene3D" id="1.20.58.1610">
    <property type="entry name" value="NADH:ubiquinone/plastoquinone oxidoreductase, chain 3"/>
    <property type="match status" value="1"/>
</dbReference>
<gene>
    <name evidence="12" type="primary">nuoA</name>
    <name evidence="14" type="ORF">ACHINZ_2510</name>
</gene>
<keyword evidence="9 12" id="KW-0520">NAD</keyword>
<dbReference type="PANTHER" id="PTHR11058">
    <property type="entry name" value="NADH-UBIQUINONE OXIDOREDUCTASE CHAIN 3"/>
    <property type="match status" value="1"/>
</dbReference>
<comment type="catalytic activity">
    <reaction evidence="12 13">
        <text>a quinone + NADH + 5 H(+)(in) = a quinol + NAD(+) + 4 H(+)(out)</text>
        <dbReference type="Rhea" id="RHEA:57888"/>
        <dbReference type="ChEBI" id="CHEBI:15378"/>
        <dbReference type="ChEBI" id="CHEBI:24646"/>
        <dbReference type="ChEBI" id="CHEBI:57540"/>
        <dbReference type="ChEBI" id="CHEBI:57945"/>
        <dbReference type="ChEBI" id="CHEBI:132124"/>
    </reaction>
</comment>
<evidence type="ECO:0000256" key="12">
    <source>
        <dbReference type="HAMAP-Rule" id="MF_01394"/>
    </source>
</evidence>